<feature type="domain" description="DUF1559" evidence="2">
    <location>
        <begin position="35"/>
        <end position="320"/>
    </location>
</feature>
<dbReference type="PANTHER" id="PTHR30093">
    <property type="entry name" value="GENERAL SECRETION PATHWAY PROTEIN G"/>
    <property type="match status" value="1"/>
</dbReference>
<gene>
    <name evidence="3" type="primary">pilE</name>
    <name evidence="3" type="ORF">Mal52_16360</name>
</gene>
<dbReference type="InterPro" id="IPR045584">
    <property type="entry name" value="Pilin-like"/>
</dbReference>
<dbReference type="InterPro" id="IPR027558">
    <property type="entry name" value="Pre_pil_HX9DG_C"/>
</dbReference>
<dbReference type="KEGG" id="sdyn:Mal52_16360"/>
<dbReference type="Gene3D" id="3.30.700.10">
    <property type="entry name" value="Glycoprotein, Type 4 Pilin"/>
    <property type="match status" value="1"/>
</dbReference>
<evidence type="ECO:0000259" key="2">
    <source>
        <dbReference type="Pfam" id="PF07596"/>
    </source>
</evidence>
<dbReference type="PANTHER" id="PTHR30093:SF2">
    <property type="entry name" value="TYPE II SECRETION SYSTEM PROTEIN H"/>
    <property type="match status" value="1"/>
</dbReference>
<dbReference type="Proteomes" id="UP000319383">
    <property type="component" value="Chromosome"/>
</dbReference>
<keyword evidence="1" id="KW-0472">Membrane</keyword>
<dbReference type="EMBL" id="CP036276">
    <property type="protein sequence ID" value="QDU43164.1"/>
    <property type="molecule type" value="Genomic_DNA"/>
</dbReference>
<accession>A0A517ZKZ3</accession>
<keyword evidence="4" id="KW-1185">Reference proteome</keyword>
<protein>
    <submittedName>
        <fullName evidence="3">Fimbrial protein</fullName>
    </submittedName>
</protein>
<dbReference type="RefSeq" id="WP_145375271.1">
    <property type="nucleotide sequence ID" value="NZ_CP036276.1"/>
</dbReference>
<sequence length="353" mass="37857">MVSVRNRKRGFTLIELLVVIAIIAILIALLLPAVQQAREAARRTTCRNNLKQFGLAIHNYHDVYRRFPGGTTGSGCRSSSDCPTATTGRHRISAFVDLMPYYDQANLHNAYTAAPSAPWSGAAYWANQIAALKCPSDGNRLNGGSGGEAMTNYNFCSGDGSELMCSFDELSDGRDCTNARGIFSKQSFNQIRDVVDGTSNTLMMSEHATPLGDRDLGRVADIGGAPTDTPANCRAQFVDGEFLPAVPINTDDGYRGARWNDGASIFTRFNTMLPPNGPSCQEADSHWAGGMFPPSSRHTGGVFTCLADGSVRFINENIDTGDQGALEVTSGISPYGVWGALGTMQGGEVTQEF</sequence>
<organism evidence="3 4">
    <name type="scientific">Symmachiella dynata</name>
    <dbReference type="NCBI Taxonomy" id="2527995"/>
    <lineage>
        <taxon>Bacteria</taxon>
        <taxon>Pseudomonadati</taxon>
        <taxon>Planctomycetota</taxon>
        <taxon>Planctomycetia</taxon>
        <taxon>Planctomycetales</taxon>
        <taxon>Planctomycetaceae</taxon>
        <taxon>Symmachiella</taxon>
    </lineage>
</organism>
<dbReference type="Pfam" id="PF07963">
    <property type="entry name" value="N_methyl"/>
    <property type="match status" value="1"/>
</dbReference>
<dbReference type="InterPro" id="IPR012902">
    <property type="entry name" value="N_methyl_site"/>
</dbReference>
<feature type="transmembrane region" description="Helical" evidence="1">
    <location>
        <begin position="12"/>
        <end position="34"/>
    </location>
</feature>
<dbReference type="InterPro" id="IPR011453">
    <property type="entry name" value="DUF1559"/>
</dbReference>
<evidence type="ECO:0000256" key="1">
    <source>
        <dbReference type="SAM" id="Phobius"/>
    </source>
</evidence>
<keyword evidence="1" id="KW-1133">Transmembrane helix</keyword>
<dbReference type="AlphaFoldDB" id="A0A517ZKZ3"/>
<dbReference type="Pfam" id="PF07596">
    <property type="entry name" value="SBP_bac_10"/>
    <property type="match status" value="1"/>
</dbReference>
<name>A0A517ZKZ3_9PLAN</name>
<proteinExistence type="predicted"/>
<evidence type="ECO:0000313" key="4">
    <source>
        <dbReference type="Proteomes" id="UP000319383"/>
    </source>
</evidence>
<dbReference type="NCBIfam" id="TIGR04294">
    <property type="entry name" value="pre_pil_HX9DG"/>
    <property type="match status" value="1"/>
</dbReference>
<dbReference type="NCBIfam" id="TIGR02532">
    <property type="entry name" value="IV_pilin_GFxxxE"/>
    <property type="match status" value="1"/>
</dbReference>
<evidence type="ECO:0000313" key="3">
    <source>
        <dbReference type="EMBL" id="QDU43164.1"/>
    </source>
</evidence>
<keyword evidence="1" id="KW-0812">Transmembrane</keyword>
<dbReference type="PROSITE" id="PS00409">
    <property type="entry name" value="PROKAR_NTER_METHYL"/>
    <property type="match status" value="1"/>
</dbReference>
<dbReference type="SUPFAM" id="SSF54523">
    <property type="entry name" value="Pili subunits"/>
    <property type="match status" value="1"/>
</dbReference>
<reference evidence="3 4" key="1">
    <citation type="submission" date="2019-02" db="EMBL/GenBank/DDBJ databases">
        <title>Deep-cultivation of Planctomycetes and their phenomic and genomic characterization uncovers novel biology.</title>
        <authorList>
            <person name="Wiegand S."/>
            <person name="Jogler M."/>
            <person name="Boedeker C."/>
            <person name="Pinto D."/>
            <person name="Vollmers J."/>
            <person name="Rivas-Marin E."/>
            <person name="Kohn T."/>
            <person name="Peeters S.H."/>
            <person name="Heuer A."/>
            <person name="Rast P."/>
            <person name="Oberbeckmann S."/>
            <person name="Bunk B."/>
            <person name="Jeske O."/>
            <person name="Meyerdierks A."/>
            <person name="Storesund J.E."/>
            <person name="Kallscheuer N."/>
            <person name="Luecker S."/>
            <person name="Lage O.M."/>
            <person name="Pohl T."/>
            <person name="Merkel B.J."/>
            <person name="Hornburger P."/>
            <person name="Mueller R.-W."/>
            <person name="Bruemmer F."/>
            <person name="Labrenz M."/>
            <person name="Spormann A.M."/>
            <person name="Op den Camp H."/>
            <person name="Overmann J."/>
            <person name="Amann R."/>
            <person name="Jetten M.S.M."/>
            <person name="Mascher T."/>
            <person name="Medema M.H."/>
            <person name="Devos D.P."/>
            <person name="Kaster A.-K."/>
            <person name="Ovreas L."/>
            <person name="Rohde M."/>
            <person name="Galperin M.Y."/>
            <person name="Jogler C."/>
        </authorList>
    </citation>
    <scope>NUCLEOTIDE SEQUENCE [LARGE SCALE GENOMIC DNA]</scope>
    <source>
        <strain evidence="3 4">Mal52</strain>
    </source>
</reference>